<dbReference type="GO" id="GO:0016757">
    <property type="term" value="F:glycosyltransferase activity"/>
    <property type="evidence" value="ECO:0007669"/>
    <property type="project" value="InterPro"/>
</dbReference>
<dbReference type="PANTHER" id="PTHR46401">
    <property type="entry name" value="GLYCOSYLTRANSFERASE WBBK-RELATED"/>
    <property type="match status" value="1"/>
</dbReference>
<dbReference type="CDD" id="cd03809">
    <property type="entry name" value="GT4_MtfB-like"/>
    <property type="match status" value="1"/>
</dbReference>
<dbReference type="Pfam" id="PF00534">
    <property type="entry name" value="Glycos_transf_1"/>
    <property type="match status" value="1"/>
</dbReference>
<sequence length="364" mass="41529">MLIGVDAGCLGVKDERLKTGVFRLSYNLLLELSLSDKENDYLLYSFYPLETKYLSELGERFKNIVISPPKGFLTIRLPLEFLRRKPDIFLALGQAIPPYHPFKTLGFIYDIAFERSPEDYGSGYKKISVNTRNLVKSADKIITISKSSALDISRFYRIKEEKLKVLYPGTDRKTFKNTGKTYKSKKPYFLFVGSLKKTKNVPRIIEAFHLFLSEESADVNFILAGSHYWMDRDIEKIVKEFNLEERVIMRGMVDDKELAELYRGAVALVTPAKSEGFGLPIMEAFATGCPVITSRTGAMGEIAEGNAIIVDPDETDKIAEAMKKIFNDKKLRHSLMSKGLVKAVTFTWRRFAEGVYEEMEKLRK</sequence>
<dbReference type="PANTHER" id="PTHR46401:SF2">
    <property type="entry name" value="GLYCOSYLTRANSFERASE WBBK-RELATED"/>
    <property type="match status" value="1"/>
</dbReference>
<dbReference type="EMBL" id="LBXN01000063">
    <property type="protein sequence ID" value="KKR31696.1"/>
    <property type="molecule type" value="Genomic_DNA"/>
</dbReference>
<dbReference type="SUPFAM" id="SSF53756">
    <property type="entry name" value="UDP-Glycosyltransferase/glycogen phosphorylase"/>
    <property type="match status" value="1"/>
</dbReference>
<evidence type="ECO:0000313" key="3">
    <source>
        <dbReference type="EMBL" id="KKR31696.1"/>
    </source>
</evidence>
<proteinExistence type="predicted"/>
<comment type="caution">
    <text evidence="3">The sequence shown here is derived from an EMBL/GenBank/DDBJ whole genome shotgun (WGS) entry which is preliminary data.</text>
</comment>
<dbReference type="Gene3D" id="3.40.50.2000">
    <property type="entry name" value="Glycogen Phosphorylase B"/>
    <property type="match status" value="2"/>
</dbReference>
<name>A0A0G0Q2V8_9BACT</name>
<dbReference type="InterPro" id="IPR001296">
    <property type="entry name" value="Glyco_trans_1"/>
</dbReference>
<protein>
    <submittedName>
        <fullName evidence="3">Glycosyl transferase group 1</fullName>
    </submittedName>
</protein>
<dbReference type="AlphaFoldDB" id="A0A0G0Q2V8"/>
<dbReference type="Proteomes" id="UP000034539">
    <property type="component" value="Unassembled WGS sequence"/>
</dbReference>
<accession>A0A0G0Q2V8</accession>
<reference evidence="3 4" key="1">
    <citation type="journal article" date="2015" name="Nature">
        <title>rRNA introns, odd ribosomes, and small enigmatic genomes across a large radiation of phyla.</title>
        <authorList>
            <person name="Brown C.T."/>
            <person name="Hug L.A."/>
            <person name="Thomas B.C."/>
            <person name="Sharon I."/>
            <person name="Castelle C.J."/>
            <person name="Singh A."/>
            <person name="Wilkins M.J."/>
            <person name="Williams K.H."/>
            <person name="Banfield J.F."/>
        </authorList>
    </citation>
    <scope>NUCLEOTIDE SEQUENCE [LARGE SCALE GENOMIC DNA]</scope>
</reference>
<feature type="domain" description="Glycosyl transferase family 1" evidence="2">
    <location>
        <begin position="183"/>
        <end position="336"/>
    </location>
</feature>
<evidence type="ECO:0000313" key="4">
    <source>
        <dbReference type="Proteomes" id="UP000034539"/>
    </source>
</evidence>
<evidence type="ECO:0000259" key="2">
    <source>
        <dbReference type="Pfam" id="PF00534"/>
    </source>
</evidence>
<keyword evidence="1 3" id="KW-0808">Transferase</keyword>
<organism evidence="3 4">
    <name type="scientific">Candidatus Gottesmanbacteria bacterium GW2011_GWC2_39_8</name>
    <dbReference type="NCBI Taxonomy" id="1618450"/>
    <lineage>
        <taxon>Bacteria</taxon>
        <taxon>Candidatus Gottesmaniibacteriota</taxon>
    </lineage>
</organism>
<gene>
    <name evidence="3" type="ORF">UT63_C0063G0009</name>
</gene>
<evidence type="ECO:0000256" key="1">
    <source>
        <dbReference type="ARBA" id="ARBA00022679"/>
    </source>
</evidence>